<reference evidence="3" key="1">
    <citation type="journal article" date="2023" name="Plant J.">
        <title>The genome of the king protea, Protea cynaroides.</title>
        <authorList>
            <person name="Chang J."/>
            <person name="Duong T.A."/>
            <person name="Schoeman C."/>
            <person name="Ma X."/>
            <person name="Roodt D."/>
            <person name="Barker N."/>
            <person name="Li Z."/>
            <person name="Van de Peer Y."/>
            <person name="Mizrachi E."/>
        </authorList>
    </citation>
    <scope>NUCLEOTIDE SEQUENCE</scope>
    <source>
        <tissue evidence="3">Young leaves</tissue>
    </source>
</reference>
<dbReference type="AlphaFoldDB" id="A0A9Q0KUR3"/>
<dbReference type="Pfam" id="PF04646">
    <property type="entry name" value="DUF604"/>
    <property type="match status" value="2"/>
</dbReference>
<dbReference type="FunFam" id="3.90.550.50:FF:000006">
    <property type="entry name" value="Fringe-related protein-like"/>
    <property type="match status" value="2"/>
</dbReference>
<dbReference type="Proteomes" id="UP001141806">
    <property type="component" value="Unassembled WGS sequence"/>
</dbReference>
<proteinExistence type="predicted"/>
<evidence type="ECO:0000256" key="1">
    <source>
        <dbReference type="SAM" id="MobiDB-lite"/>
    </source>
</evidence>
<organism evidence="3 4">
    <name type="scientific">Protea cynaroides</name>
    <dbReference type="NCBI Taxonomy" id="273540"/>
    <lineage>
        <taxon>Eukaryota</taxon>
        <taxon>Viridiplantae</taxon>
        <taxon>Streptophyta</taxon>
        <taxon>Embryophyta</taxon>
        <taxon>Tracheophyta</taxon>
        <taxon>Spermatophyta</taxon>
        <taxon>Magnoliopsida</taxon>
        <taxon>Proteales</taxon>
        <taxon>Proteaceae</taxon>
        <taxon>Protea</taxon>
    </lineage>
</organism>
<dbReference type="EMBL" id="JAMYWD010000003">
    <property type="protein sequence ID" value="KAJ4976969.1"/>
    <property type="molecule type" value="Genomic_DNA"/>
</dbReference>
<protein>
    <submittedName>
        <fullName evidence="3">Uncharacterized protein</fullName>
    </submittedName>
</protein>
<sequence length="1019" mass="116742">MQPINSTLFTRSSHRRQFSPRRKAGREMSTFLNFNCKNKCLTLTSPRFKTLFLLLSSLCIIYLLVDYRNHIYTPVLIRDNLQNLSPSPSPTSINHLVFGIAGSWKSWPKRQQYVRLWWKPECMRGFVFLDQIPQKTDNASSNSDSLPPLLVSGDTSRIPYTCKGGLRSAIRVARVVSELVNQNLSDVRWFVFGDDDTVFFTDNLVKTLSKYDHNRWYYVGSNSESFEQNAYNSFDMAFGGGGFAISYPLAKVLARVLDSCLMRYSHLYGSDARVFSCLVELGVALTHEPGFHQIDIRGDLFGFLSAHPLTPLLSLHHLDNVESIFPNVSQMQALEHLFKAVKVDPTRILQQTVCYDRSNSRTFSVSWGYTVQVFEGNHYLPDLISLQRTFTPWQRGRYVNLRHFMFKMRDFPRDPCQRPSTFFFESIHSGINGTQSNYRRYVFGNCTEAGASKNLERIRIHSQKLDLDIGQLQAPRRHCCDILPSFDKWEFKSTNGEHSIPVRTDPPFRLAFWGRHSSLLHLVIVQFVSFRFEYYLLGYVGFPSIEIKMSLSPLTSMNLSSNRLANILLVLSSLCTIYFIASLTFIRNSSSPESLLWTTSSHFSTPTSLDHVVFGIASSAKSWPQRKDYVRLWWKPQQMRGCVFLDTMPSGKAASNDALLPPICISEDTSQFRYTNKHGYRSAIRVARIVLETVALNHSNVRWFVFGEDNTVFLMENLVKTLSKYDHNLWYYIGSGSESFEQTAGFSTEMAFGGGGFAISHSLARVLANTLDSCLVRYPHLYGSDSRIFSCLTELGIGLTHELGFHQVDIRGDPFGVLAAHPLTPLVSLHNLDSVEPIFPNMTRLQALQHLFKAVKFDPARVLQQTVCYDRWFSLSISISWGYAVQVLEGYKLLPDLLPVEKTFKPWKTKETMYSNLYTFTTRELPIDLCKRPTIFFLESICLDGVRVKSIYRRVTSENCLQSKRLEYISVFSDKMDLDIRQLQAPRRHCCDILSSSIGNVMDISIRECRKEESIFMHP</sequence>
<dbReference type="OrthoDB" id="421979at2759"/>
<keyword evidence="4" id="KW-1185">Reference proteome</keyword>
<name>A0A9Q0KUR3_9MAGN</name>
<dbReference type="PANTHER" id="PTHR10811">
    <property type="entry name" value="FRINGE-RELATED"/>
    <property type="match status" value="1"/>
</dbReference>
<feature type="compositionally biased region" description="Basic residues" evidence="1">
    <location>
        <begin position="12"/>
        <end position="24"/>
    </location>
</feature>
<evidence type="ECO:0000313" key="3">
    <source>
        <dbReference type="EMBL" id="KAJ4976969.1"/>
    </source>
</evidence>
<evidence type="ECO:0000313" key="4">
    <source>
        <dbReference type="Proteomes" id="UP001141806"/>
    </source>
</evidence>
<feature type="region of interest" description="Disordered" evidence="1">
    <location>
        <begin position="1"/>
        <end position="24"/>
    </location>
</feature>
<keyword evidence="2" id="KW-0812">Transmembrane</keyword>
<dbReference type="InterPro" id="IPR006740">
    <property type="entry name" value="DUF604"/>
</dbReference>
<evidence type="ECO:0000256" key="2">
    <source>
        <dbReference type="SAM" id="Phobius"/>
    </source>
</evidence>
<feature type="transmembrane region" description="Helical" evidence="2">
    <location>
        <begin position="519"/>
        <end position="542"/>
    </location>
</feature>
<accession>A0A9Q0KUR3</accession>
<comment type="caution">
    <text evidence="3">The sequence shown here is derived from an EMBL/GenBank/DDBJ whole genome shotgun (WGS) entry which is preliminary data.</text>
</comment>
<gene>
    <name evidence="3" type="ORF">NE237_002075</name>
</gene>
<keyword evidence="2" id="KW-1133">Transmembrane helix</keyword>
<feature type="compositionally biased region" description="Polar residues" evidence="1">
    <location>
        <begin position="1"/>
        <end position="11"/>
    </location>
</feature>
<feature type="transmembrane region" description="Helical" evidence="2">
    <location>
        <begin position="563"/>
        <end position="586"/>
    </location>
</feature>
<keyword evidence="2" id="KW-0472">Membrane</keyword>
<dbReference type="Gene3D" id="3.90.550.50">
    <property type="match status" value="2"/>
</dbReference>